<organism evidence="1 2">
    <name type="scientific">Desulfitobacterium chlororespirans DSM 11544</name>
    <dbReference type="NCBI Taxonomy" id="1121395"/>
    <lineage>
        <taxon>Bacteria</taxon>
        <taxon>Bacillati</taxon>
        <taxon>Bacillota</taxon>
        <taxon>Clostridia</taxon>
        <taxon>Eubacteriales</taxon>
        <taxon>Desulfitobacteriaceae</taxon>
        <taxon>Desulfitobacterium</taxon>
    </lineage>
</organism>
<evidence type="ECO:0000313" key="2">
    <source>
        <dbReference type="Proteomes" id="UP000184010"/>
    </source>
</evidence>
<proteinExistence type="predicted"/>
<dbReference type="STRING" id="1121395.SAMN02745215_03428"/>
<evidence type="ECO:0000313" key="1">
    <source>
        <dbReference type="EMBL" id="SHN80670.1"/>
    </source>
</evidence>
<sequence>MFKLENELLDKLSELLVVNEDLSEYILAGPKNCPCGGSCAGECTGTCAYESLKSSCVLLM</sequence>
<dbReference type="Proteomes" id="UP000184010">
    <property type="component" value="Unassembled WGS sequence"/>
</dbReference>
<reference evidence="2" key="1">
    <citation type="submission" date="2016-12" db="EMBL/GenBank/DDBJ databases">
        <authorList>
            <person name="Varghese N."/>
            <person name="Submissions S."/>
        </authorList>
    </citation>
    <scope>NUCLEOTIDE SEQUENCE [LARGE SCALE GENOMIC DNA]</scope>
    <source>
        <strain evidence="2">DSM 11544</strain>
    </source>
</reference>
<name>A0A1M7UCV7_9FIRM</name>
<accession>A0A1M7UCV7</accession>
<dbReference type="AlphaFoldDB" id="A0A1M7UCV7"/>
<keyword evidence="2" id="KW-1185">Reference proteome</keyword>
<gene>
    <name evidence="1" type="ORF">SAMN02745215_03428</name>
</gene>
<protein>
    <submittedName>
        <fullName evidence="1">Uncharacterized protein</fullName>
    </submittedName>
</protein>
<dbReference type="EMBL" id="FRDN01000011">
    <property type="protein sequence ID" value="SHN80670.1"/>
    <property type="molecule type" value="Genomic_DNA"/>
</dbReference>